<dbReference type="RefSeq" id="YP_008059289.1">
    <property type="nucleotide sequence ID" value="NC_021328.1"/>
</dbReference>
<accession>R4TGQ0</accession>
<reference evidence="1 2" key="1">
    <citation type="submission" date="2012-12" db="EMBL/GenBank/DDBJ databases">
        <authorList>
            <person name="Sencilo A."/>
            <person name="Jacobs-Sera D."/>
            <person name="Russell D.A."/>
            <person name="Ko C."/>
            <person name="Atanasova N."/>
            <person name="Osterlund E."/>
            <person name="Oksanen H.M."/>
            <person name="Bamford D.H."/>
            <person name="Hatfull G.F."/>
            <person name="Roine E."/>
            <person name="Hendrix R.W."/>
        </authorList>
    </citation>
    <scope>NUCLEOTIDE SEQUENCE [LARGE SCALE GENOMIC DNA]</scope>
</reference>
<sequence length="136" mass="15565">MNRGLKALVILSPHIYRVVEQETDPNKHHSLVLPVRRSSRDLVREVDRMAYFADERCEEPESAVSERYKVDFPNKNMASLDAEDSIETIRTHRTVAPLGSQLAVYAKWFHHQADGSSLDAEYVDAIHSFADSRNIE</sequence>
<dbReference type="GeneID" id="16194177"/>
<dbReference type="KEGG" id="vg:16194177"/>
<name>R4TGQ0_9CAUD</name>
<evidence type="ECO:0000313" key="1">
    <source>
        <dbReference type="EMBL" id="AGM11411.1"/>
    </source>
</evidence>
<proteinExistence type="predicted"/>
<keyword evidence="2" id="KW-1185">Reference proteome</keyword>
<protein>
    <submittedName>
        <fullName evidence="1">Uncharacterized protein</fullName>
    </submittedName>
</protein>
<dbReference type="EMBL" id="KC292026">
    <property type="protein sequence ID" value="AGM11411.1"/>
    <property type="molecule type" value="Genomic_DNA"/>
</dbReference>
<organism evidence="1 2">
    <name type="scientific">Halogranum tailed virus 1</name>
    <dbReference type="NCBI Taxonomy" id="1273749"/>
    <lineage>
        <taxon>Viruses</taxon>
        <taxon>Duplodnaviria</taxon>
        <taxon>Heunggongvirae</taxon>
        <taxon>Uroviricota</taxon>
        <taxon>Caudoviricetes</taxon>
        <taxon>Thumleimavirales</taxon>
        <taxon>Halomagnusviridae</taxon>
        <taxon>Hagravirus</taxon>
        <taxon>Hagravirus capitaneum</taxon>
        <taxon>Hagravirus HGTV1</taxon>
    </lineage>
</organism>
<evidence type="ECO:0000313" key="2">
    <source>
        <dbReference type="Proteomes" id="UP000202786"/>
    </source>
</evidence>
<gene>
    <name evidence="1" type="primary">113</name>
    <name evidence="1" type="ORF">HGTV1_113</name>
</gene>
<dbReference type="Proteomes" id="UP000202786">
    <property type="component" value="Segment"/>
</dbReference>